<evidence type="ECO:0000313" key="7">
    <source>
        <dbReference type="Proteomes" id="UP000053237"/>
    </source>
</evidence>
<dbReference type="InterPro" id="IPR043129">
    <property type="entry name" value="ATPase_NBD"/>
</dbReference>
<keyword evidence="7" id="KW-1185">Reference proteome</keyword>
<dbReference type="GO" id="GO:0140662">
    <property type="term" value="F:ATP-dependent protein folding chaperone"/>
    <property type="evidence" value="ECO:0007669"/>
    <property type="project" value="InterPro"/>
</dbReference>
<evidence type="ECO:0000256" key="5">
    <source>
        <dbReference type="SAM" id="MobiDB-lite"/>
    </source>
</evidence>
<dbReference type="SUPFAM" id="SSF53067">
    <property type="entry name" value="Actin-like ATPase domain"/>
    <property type="match status" value="2"/>
</dbReference>
<evidence type="ECO:0000256" key="2">
    <source>
        <dbReference type="ARBA" id="ARBA00022741"/>
    </source>
</evidence>
<evidence type="ECO:0000256" key="3">
    <source>
        <dbReference type="ARBA" id="ARBA00022840"/>
    </source>
</evidence>
<dbReference type="EMBL" id="CAIX01000176">
    <property type="protein sequence ID" value="CCI47582.1"/>
    <property type="molecule type" value="Genomic_DNA"/>
</dbReference>
<dbReference type="SUPFAM" id="SSF100920">
    <property type="entry name" value="Heat shock protein 70kD (HSP70), peptide-binding domain"/>
    <property type="match status" value="1"/>
</dbReference>
<dbReference type="STRING" id="65357.A0A024GL14"/>
<evidence type="ECO:0000256" key="1">
    <source>
        <dbReference type="ARBA" id="ARBA00007381"/>
    </source>
</evidence>
<dbReference type="Gene3D" id="3.30.420.40">
    <property type="match status" value="2"/>
</dbReference>
<dbReference type="Proteomes" id="UP000053237">
    <property type="component" value="Unassembled WGS sequence"/>
</dbReference>
<evidence type="ECO:0000256" key="4">
    <source>
        <dbReference type="RuleBase" id="RU003322"/>
    </source>
</evidence>
<dbReference type="AlphaFoldDB" id="A0A024GL14"/>
<sequence>MVALGIDIGTTHGCVGVWYNGKVTIIANDQGFRTTPAYICFEDDEIIVGDTAQNKLHTHADNIVFHLRRLLGKKYEEIAENPHVNEWFFKVEKDGKDEAQTVAVTKRNGEVYKIAAVEFVTLLLRNLKTLAQDYTGLTIDKAVLTTSIHCTDRQQQLLTQAAKEAQLDIMSYLPDPIAAAIAYGFDDWKPNNYKKANQCQADLILVVDIGGATTAITLLSVDKGLFEIVADGGHEGRGGEDLTKIVVDHCAQSFLRKTKVDIHKNRKAMIRLSLACEQAKRSLSAQNQVSIEVDSLLEDQDFSMKLSRPRFEELIQKHVRFIFEEIDKVLVNADTEKENVDHIILVGGSCRIPLIQEKIQSYFKDVNMHFHLSPDEVVANGATIEAATLEKLLDEAIPLDSLDQHVNVNAVPLSLSVGLVHGNVHTLIHRDAILPAKMTETFTTWEDNQTEVLIEIYEGERAIAEKNTLLARMCVSGIAPLPKGEAEIILQVQVSSKGVLTVKASMNGEEKKILEIHTDEARLADKKQLDQIVEAANDAIDEDDTFLTEIENKLEELKAKTEVTQSVTGNATSNALPAAELD</sequence>
<keyword evidence="3 4" id="KW-0067">ATP-binding</keyword>
<protein>
    <recommendedName>
        <fullName evidence="8">Heat shock protein 70</fullName>
    </recommendedName>
</protein>
<dbReference type="GO" id="GO:0005524">
    <property type="term" value="F:ATP binding"/>
    <property type="evidence" value="ECO:0007669"/>
    <property type="project" value="UniProtKB-KW"/>
</dbReference>
<dbReference type="PRINTS" id="PR00301">
    <property type="entry name" value="HEATSHOCK70"/>
</dbReference>
<dbReference type="InterPro" id="IPR029047">
    <property type="entry name" value="HSP70_peptide-bd_sf"/>
</dbReference>
<evidence type="ECO:0000313" key="6">
    <source>
        <dbReference type="EMBL" id="CCI47582.1"/>
    </source>
</evidence>
<name>A0A024GL14_9STRA</name>
<reference evidence="6 7" key="1">
    <citation type="submission" date="2012-05" db="EMBL/GenBank/DDBJ databases">
        <title>Recombination and specialization in a pathogen metapopulation.</title>
        <authorList>
            <person name="Gardiner A."/>
            <person name="Kemen E."/>
            <person name="Schultz-Larsen T."/>
            <person name="MacLean D."/>
            <person name="Van Oosterhout C."/>
            <person name="Jones J.D.G."/>
        </authorList>
    </citation>
    <scope>NUCLEOTIDE SEQUENCE [LARGE SCALE GENOMIC DNA]</scope>
    <source>
        <strain evidence="6 7">Ac Nc2</strain>
    </source>
</reference>
<comment type="similarity">
    <text evidence="1 4">Belongs to the heat shock protein 70 family.</text>
</comment>
<accession>A0A024GL14</accession>
<dbReference type="InParanoid" id="A0A024GL14"/>
<dbReference type="Gene3D" id="2.60.34.10">
    <property type="entry name" value="Substrate Binding Domain Of DNAk, Chain A, domain 1"/>
    <property type="match status" value="1"/>
</dbReference>
<dbReference type="Pfam" id="PF00012">
    <property type="entry name" value="HSP70"/>
    <property type="match status" value="1"/>
</dbReference>
<dbReference type="Gene3D" id="3.90.640.10">
    <property type="entry name" value="Actin, Chain A, domain 4"/>
    <property type="match status" value="1"/>
</dbReference>
<feature type="compositionally biased region" description="Polar residues" evidence="5">
    <location>
        <begin position="562"/>
        <end position="575"/>
    </location>
</feature>
<dbReference type="Gene3D" id="3.30.30.30">
    <property type="match status" value="1"/>
</dbReference>
<proteinExistence type="inferred from homology"/>
<feature type="region of interest" description="Disordered" evidence="5">
    <location>
        <begin position="562"/>
        <end position="582"/>
    </location>
</feature>
<comment type="caution">
    <text evidence="6">The sequence shown here is derived from an EMBL/GenBank/DDBJ whole genome shotgun (WGS) entry which is preliminary data.</text>
</comment>
<dbReference type="PANTHER" id="PTHR19375">
    <property type="entry name" value="HEAT SHOCK PROTEIN 70KDA"/>
    <property type="match status" value="1"/>
</dbReference>
<evidence type="ECO:0008006" key="8">
    <source>
        <dbReference type="Google" id="ProtNLM"/>
    </source>
</evidence>
<organism evidence="6 7">
    <name type="scientific">Albugo candida</name>
    <dbReference type="NCBI Taxonomy" id="65357"/>
    <lineage>
        <taxon>Eukaryota</taxon>
        <taxon>Sar</taxon>
        <taxon>Stramenopiles</taxon>
        <taxon>Oomycota</taxon>
        <taxon>Peronosporomycetes</taxon>
        <taxon>Albuginales</taxon>
        <taxon>Albuginaceae</taxon>
        <taxon>Albugo</taxon>
    </lineage>
</organism>
<dbReference type="OrthoDB" id="66550at2759"/>
<dbReference type="FunFam" id="3.90.640.10:FF:000010">
    <property type="entry name" value="heat shock 70 kDa protein 14"/>
    <property type="match status" value="1"/>
</dbReference>
<dbReference type="CDD" id="cd24028">
    <property type="entry name" value="ASKHA_NBD_HSP70_HSPA1-like"/>
    <property type="match status" value="1"/>
</dbReference>
<keyword evidence="2 4" id="KW-0547">Nucleotide-binding</keyword>
<gene>
    <name evidence="6" type="ORF">BN9_085890</name>
</gene>
<dbReference type="InterPro" id="IPR013126">
    <property type="entry name" value="Hsp_70_fam"/>
</dbReference>